<name>A0A3N1HRF9_9ACTN</name>
<dbReference type="InterPro" id="IPR025444">
    <property type="entry name" value="Monooxy_af470"/>
</dbReference>
<reference evidence="2 3" key="1">
    <citation type="journal article" date="2015" name="Stand. Genomic Sci.">
        <title>Genomic Encyclopedia of Bacterial and Archaeal Type Strains, Phase III: the genomes of soil and plant-associated and newly described type strains.</title>
        <authorList>
            <person name="Whitman W.B."/>
            <person name="Woyke T."/>
            <person name="Klenk H.P."/>
            <person name="Zhou Y."/>
            <person name="Lilburn T.G."/>
            <person name="Beck B.J."/>
            <person name="De Vos P."/>
            <person name="Vandamme P."/>
            <person name="Eisen J.A."/>
            <person name="Garrity G."/>
            <person name="Hugenholtz P."/>
            <person name="Kyrpides N.C."/>
        </authorList>
    </citation>
    <scope>NUCLEOTIDE SEQUENCE [LARGE SCALE GENOMIC DNA]</scope>
    <source>
        <strain evidence="2 3">CECT 7306</strain>
    </source>
</reference>
<proteinExistence type="predicted"/>
<dbReference type="RefSeq" id="WP_123379193.1">
    <property type="nucleotide sequence ID" value="NZ_RJKN01000002.1"/>
</dbReference>
<feature type="compositionally biased region" description="Basic and acidic residues" evidence="1">
    <location>
        <begin position="152"/>
        <end position="162"/>
    </location>
</feature>
<feature type="region of interest" description="Disordered" evidence="1">
    <location>
        <begin position="140"/>
        <end position="162"/>
    </location>
</feature>
<organism evidence="2 3">
    <name type="scientific">Pseudokineococcus lusitanus</name>
    <dbReference type="NCBI Taxonomy" id="763993"/>
    <lineage>
        <taxon>Bacteria</taxon>
        <taxon>Bacillati</taxon>
        <taxon>Actinomycetota</taxon>
        <taxon>Actinomycetes</taxon>
        <taxon>Kineosporiales</taxon>
        <taxon>Kineosporiaceae</taxon>
        <taxon>Pseudokineococcus</taxon>
    </lineage>
</organism>
<dbReference type="AlphaFoldDB" id="A0A3N1HRF9"/>
<keyword evidence="3" id="KW-1185">Reference proteome</keyword>
<sequence>MGTTVHAGRRTADLDGQDVVVFVIGMRINRLRSPRQWLPVFRAMPLMLAELGRPELGLLHARTYWSGRTFMLLQYWRSWDLLQAYASAGDAEHLPAWRAFNQQARRGGDAAGIFHETYLVGPGRAESVYVSMPDHGLAAATRSAPVPPRRQRAAERMRGVDA</sequence>
<dbReference type="Proteomes" id="UP000276232">
    <property type="component" value="Unassembled WGS sequence"/>
</dbReference>
<protein>
    <submittedName>
        <fullName evidence="2">Uncharacterized protein DUF4188</fullName>
    </submittedName>
</protein>
<evidence type="ECO:0000256" key="1">
    <source>
        <dbReference type="SAM" id="MobiDB-lite"/>
    </source>
</evidence>
<dbReference type="EMBL" id="RJKN01000002">
    <property type="protein sequence ID" value="ROP44996.1"/>
    <property type="molecule type" value="Genomic_DNA"/>
</dbReference>
<evidence type="ECO:0000313" key="3">
    <source>
        <dbReference type="Proteomes" id="UP000276232"/>
    </source>
</evidence>
<comment type="caution">
    <text evidence="2">The sequence shown here is derived from an EMBL/GenBank/DDBJ whole genome shotgun (WGS) entry which is preliminary data.</text>
</comment>
<accession>A0A3N1HRF9</accession>
<dbReference type="InParanoid" id="A0A3N1HRF9"/>
<dbReference type="Pfam" id="PF13826">
    <property type="entry name" value="Monooxy_af470-like"/>
    <property type="match status" value="1"/>
</dbReference>
<gene>
    <name evidence="2" type="ORF">EDC03_1126</name>
</gene>
<dbReference type="OrthoDB" id="7566033at2"/>
<evidence type="ECO:0000313" key="2">
    <source>
        <dbReference type="EMBL" id="ROP44996.1"/>
    </source>
</evidence>